<accession>E8LF53</accession>
<sequence length="65" mass="7080">MGEHFGCGLGDEAAQLVEAQNFAGQMPQEQCFIFAADKLQRGGNGTVDVNSIFHLEFPFCKEQGD</sequence>
<keyword evidence="2" id="KW-1185">Reference proteome</keyword>
<proteinExistence type="predicted"/>
<dbReference type="AlphaFoldDB" id="E8LF53"/>
<evidence type="ECO:0000313" key="1">
    <source>
        <dbReference type="EMBL" id="EFY04538.1"/>
    </source>
</evidence>
<comment type="caution">
    <text evidence="1">The sequence shown here is derived from an EMBL/GenBank/DDBJ whole genome shotgun (WGS) entry which is preliminary data.</text>
</comment>
<evidence type="ECO:0000313" key="2">
    <source>
        <dbReference type="Proteomes" id="UP000004923"/>
    </source>
</evidence>
<protein>
    <submittedName>
        <fullName evidence="1">Uncharacterized protein</fullName>
    </submittedName>
</protein>
<dbReference type="Proteomes" id="UP000004923">
    <property type="component" value="Unassembled WGS sequence"/>
</dbReference>
<name>E8LF53_9FIRM</name>
<dbReference type="EMBL" id="AEVN01000070">
    <property type="protein sequence ID" value="EFY04538.1"/>
    <property type="molecule type" value="Genomic_DNA"/>
</dbReference>
<dbReference type="HOGENOM" id="CLU_2845981_0_0_9"/>
<organism evidence="1 2">
    <name type="scientific">Phascolarctobacterium succinatutens YIT 12067</name>
    <dbReference type="NCBI Taxonomy" id="626939"/>
    <lineage>
        <taxon>Bacteria</taxon>
        <taxon>Bacillati</taxon>
        <taxon>Bacillota</taxon>
        <taxon>Negativicutes</taxon>
        <taxon>Acidaminococcales</taxon>
        <taxon>Acidaminococcaceae</taxon>
        <taxon>Phascolarctobacterium</taxon>
    </lineage>
</organism>
<reference evidence="1 2" key="1">
    <citation type="submission" date="2011-01" db="EMBL/GenBank/DDBJ databases">
        <authorList>
            <person name="Weinstock G."/>
            <person name="Sodergren E."/>
            <person name="Clifton S."/>
            <person name="Fulton L."/>
            <person name="Fulton B."/>
            <person name="Courtney L."/>
            <person name="Fronick C."/>
            <person name="Harrison M."/>
            <person name="Strong C."/>
            <person name="Farmer C."/>
            <person name="Delahaunty K."/>
            <person name="Markovic C."/>
            <person name="Hall O."/>
            <person name="Minx P."/>
            <person name="Tomlinson C."/>
            <person name="Mitreva M."/>
            <person name="Hou S."/>
            <person name="Chen J."/>
            <person name="Wollam A."/>
            <person name="Pepin K.H."/>
            <person name="Johnson M."/>
            <person name="Bhonagiri V."/>
            <person name="Zhang X."/>
            <person name="Suruliraj S."/>
            <person name="Warren W."/>
            <person name="Chinwalla A."/>
            <person name="Mardis E.R."/>
            <person name="Wilson R.K."/>
        </authorList>
    </citation>
    <scope>NUCLEOTIDE SEQUENCE [LARGE SCALE GENOMIC DNA]</scope>
    <source>
        <strain evidence="1 2">YIT 12067</strain>
    </source>
</reference>
<gene>
    <name evidence="1" type="ORF">HMPREF9443_01487</name>
</gene>